<comment type="caution">
    <text evidence="2">The sequence shown here is derived from an EMBL/GenBank/DDBJ whole genome shotgun (WGS) entry which is preliminary data.</text>
</comment>
<feature type="compositionally biased region" description="Pro residues" evidence="1">
    <location>
        <begin position="84"/>
        <end position="99"/>
    </location>
</feature>
<evidence type="ECO:0000313" key="3">
    <source>
        <dbReference type="Proteomes" id="UP000886523"/>
    </source>
</evidence>
<evidence type="ECO:0000256" key="1">
    <source>
        <dbReference type="SAM" id="MobiDB-lite"/>
    </source>
</evidence>
<dbReference type="Proteomes" id="UP000886523">
    <property type="component" value="Unassembled WGS sequence"/>
</dbReference>
<keyword evidence="3" id="KW-1185">Reference proteome</keyword>
<dbReference type="EMBL" id="MU128962">
    <property type="protein sequence ID" value="KAF9514317.1"/>
    <property type="molecule type" value="Genomic_DNA"/>
</dbReference>
<accession>A0A9P6AYQ1</accession>
<evidence type="ECO:0000313" key="2">
    <source>
        <dbReference type="EMBL" id="KAF9514317.1"/>
    </source>
</evidence>
<dbReference type="AlphaFoldDB" id="A0A9P6AYQ1"/>
<protein>
    <submittedName>
        <fullName evidence="2">Uncharacterized protein</fullName>
    </submittedName>
</protein>
<feature type="region of interest" description="Disordered" evidence="1">
    <location>
        <begin position="79"/>
        <end position="120"/>
    </location>
</feature>
<organism evidence="2 3">
    <name type="scientific">Hydnum rufescens UP504</name>
    <dbReference type="NCBI Taxonomy" id="1448309"/>
    <lineage>
        <taxon>Eukaryota</taxon>
        <taxon>Fungi</taxon>
        <taxon>Dikarya</taxon>
        <taxon>Basidiomycota</taxon>
        <taxon>Agaricomycotina</taxon>
        <taxon>Agaricomycetes</taxon>
        <taxon>Cantharellales</taxon>
        <taxon>Hydnaceae</taxon>
        <taxon>Hydnum</taxon>
    </lineage>
</organism>
<name>A0A9P6AYQ1_9AGAM</name>
<proteinExistence type="predicted"/>
<reference evidence="2" key="1">
    <citation type="journal article" date="2020" name="Nat. Commun.">
        <title>Large-scale genome sequencing of mycorrhizal fungi provides insights into the early evolution of symbiotic traits.</title>
        <authorList>
            <person name="Miyauchi S."/>
            <person name="Kiss E."/>
            <person name="Kuo A."/>
            <person name="Drula E."/>
            <person name="Kohler A."/>
            <person name="Sanchez-Garcia M."/>
            <person name="Morin E."/>
            <person name="Andreopoulos B."/>
            <person name="Barry K.W."/>
            <person name="Bonito G."/>
            <person name="Buee M."/>
            <person name="Carver A."/>
            <person name="Chen C."/>
            <person name="Cichocki N."/>
            <person name="Clum A."/>
            <person name="Culley D."/>
            <person name="Crous P.W."/>
            <person name="Fauchery L."/>
            <person name="Girlanda M."/>
            <person name="Hayes R.D."/>
            <person name="Keri Z."/>
            <person name="LaButti K."/>
            <person name="Lipzen A."/>
            <person name="Lombard V."/>
            <person name="Magnuson J."/>
            <person name="Maillard F."/>
            <person name="Murat C."/>
            <person name="Nolan M."/>
            <person name="Ohm R.A."/>
            <person name="Pangilinan J."/>
            <person name="Pereira M.F."/>
            <person name="Perotto S."/>
            <person name="Peter M."/>
            <person name="Pfister S."/>
            <person name="Riley R."/>
            <person name="Sitrit Y."/>
            <person name="Stielow J.B."/>
            <person name="Szollosi G."/>
            <person name="Zifcakova L."/>
            <person name="Stursova M."/>
            <person name="Spatafora J.W."/>
            <person name="Tedersoo L."/>
            <person name="Vaario L.M."/>
            <person name="Yamada A."/>
            <person name="Yan M."/>
            <person name="Wang P."/>
            <person name="Xu J."/>
            <person name="Bruns T."/>
            <person name="Baldrian P."/>
            <person name="Vilgalys R."/>
            <person name="Dunand C."/>
            <person name="Henrissat B."/>
            <person name="Grigoriev I.V."/>
            <person name="Hibbett D."/>
            <person name="Nagy L.G."/>
            <person name="Martin F.M."/>
        </authorList>
    </citation>
    <scope>NUCLEOTIDE SEQUENCE</scope>
    <source>
        <strain evidence="2">UP504</strain>
    </source>
</reference>
<sequence length="120" mass="12985">MPNGNVPHKDAPIEGVPNNVTTDKDAPNESPGNQIPAVGVVPYKVSTFHTNKYQCKNPCNLLYQNPAGVWYYKILDLNLHESPNPTPAEPNPATPNPPNEDPENANPVNKDPASQAKPTP</sequence>
<gene>
    <name evidence="2" type="ORF">BS47DRAFT_1361826</name>
</gene>
<feature type="region of interest" description="Disordered" evidence="1">
    <location>
        <begin position="1"/>
        <end position="37"/>
    </location>
</feature>